<proteinExistence type="predicted"/>
<dbReference type="PROSITE" id="PS01285">
    <property type="entry name" value="FA58C_1"/>
    <property type="match status" value="1"/>
</dbReference>
<dbReference type="VEuPathDB" id="VectorBase:ISCI015422"/>
<dbReference type="VEuPathDB" id="VectorBase:ISCP_004473"/>
<evidence type="ECO:0000259" key="1">
    <source>
        <dbReference type="PROSITE" id="PS50022"/>
    </source>
</evidence>
<evidence type="ECO:0000313" key="3">
    <source>
        <dbReference type="EnsemblMetazoa" id="ISCW015422-PA"/>
    </source>
</evidence>
<dbReference type="Proteomes" id="UP000001555">
    <property type="component" value="Unassembled WGS sequence"/>
</dbReference>
<dbReference type="PaxDb" id="6945-B7QMY0"/>
<dbReference type="PROSITE" id="PS50022">
    <property type="entry name" value="FA58C_3"/>
    <property type="match status" value="1"/>
</dbReference>
<dbReference type="Gene3D" id="2.60.120.260">
    <property type="entry name" value="Galactose-binding domain-like"/>
    <property type="match status" value="1"/>
</dbReference>
<gene>
    <name evidence="2" type="ORF">IscW_ISCW015422</name>
</gene>
<dbReference type="InterPro" id="IPR008979">
    <property type="entry name" value="Galactose-bd-like_sf"/>
</dbReference>
<dbReference type="HOGENOM" id="CLU_2017773_0_0_1"/>
<dbReference type="EMBL" id="DS973814">
    <property type="protein sequence ID" value="EEC20202.1"/>
    <property type="molecule type" value="Genomic_DNA"/>
</dbReference>
<dbReference type="Pfam" id="PF00754">
    <property type="entry name" value="F5_F8_type_C"/>
    <property type="match status" value="1"/>
</dbReference>
<dbReference type="InterPro" id="IPR000421">
    <property type="entry name" value="FA58C"/>
</dbReference>
<dbReference type="PANTHER" id="PTHR24543">
    <property type="entry name" value="MULTICOPPER OXIDASE-RELATED"/>
    <property type="match status" value="1"/>
</dbReference>
<feature type="domain" description="F5/8 type C" evidence="1">
    <location>
        <begin position="1"/>
        <end position="89"/>
    </location>
</feature>
<sequence>MASEEIFDTQLHASSIDDSGPYHFTNARLNAEYGWCAGPSDAQRYLQVDLQNHTRITGIILQGMSTPVKSGYVIAFHLTFSNDSIYWTSEEQPVGHRDSVVRLLCGYDKLHRWQENEVQGRPT</sequence>
<dbReference type="EnsemblMetazoa" id="ISCW015422-RA">
    <property type="protein sequence ID" value="ISCW015422-PA"/>
    <property type="gene ID" value="ISCW015422"/>
</dbReference>
<evidence type="ECO:0000313" key="4">
    <source>
        <dbReference type="Proteomes" id="UP000001555"/>
    </source>
</evidence>
<accession>B7QMY0</accession>
<reference evidence="2 4" key="1">
    <citation type="submission" date="2008-03" db="EMBL/GenBank/DDBJ databases">
        <title>Annotation of Ixodes scapularis.</title>
        <authorList>
            <consortium name="Ixodes scapularis Genome Project Consortium"/>
            <person name="Caler E."/>
            <person name="Hannick L.I."/>
            <person name="Bidwell S."/>
            <person name="Joardar V."/>
            <person name="Thiagarajan M."/>
            <person name="Amedeo P."/>
            <person name="Galinsky K.J."/>
            <person name="Schobel S."/>
            <person name="Inman J."/>
            <person name="Hostetler J."/>
            <person name="Miller J."/>
            <person name="Hammond M."/>
            <person name="Megy K."/>
            <person name="Lawson D."/>
            <person name="Kodira C."/>
            <person name="Sutton G."/>
            <person name="Meyer J."/>
            <person name="Hill C.A."/>
            <person name="Birren B."/>
            <person name="Nene V."/>
            <person name="Collins F."/>
            <person name="Alarcon-Chaidez F."/>
            <person name="Wikel S."/>
            <person name="Strausberg R."/>
        </authorList>
    </citation>
    <scope>NUCLEOTIDE SEQUENCE [LARGE SCALE GENOMIC DNA]</scope>
    <source>
        <strain evidence="4">Wikel</strain>
        <strain evidence="2">Wikel colony</strain>
    </source>
</reference>
<dbReference type="InParanoid" id="B7QMY0"/>
<name>B7QMY0_IXOSC</name>
<dbReference type="SUPFAM" id="SSF49785">
    <property type="entry name" value="Galactose-binding domain-like"/>
    <property type="match status" value="1"/>
</dbReference>
<keyword evidence="4" id="KW-1185">Reference proteome</keyword>
<dbReference type="EMBL" id="ABJB010489000">
    <property type="status" value="NOT_ANNOTATED_CDS"/>
    <property type="molecule type" value="Genomic_DNA"/>
</dbReference>
<dbReference type="AlphaFoldDB" id="B7QMY0"/>
<protein>
    <recommendedName>
        <fullName evidence="1">F5/8 type C domain-containing protein</fullName>
    </recommendedName>
</protein>
<dbReference type="OrthoDB" id="6022531at2759"/>
<evidence type="ECO:0000313" key="2">
    <source>
        <dbReference type="EMBL" id="EEC20202.1"/>
    </source>
</evidence>
<organism>
    <name type="scientific">Ixodes scapularis</name>
    <name type="common">Black-legged tick</name>
    <name type="synonym">Deer tick</name>
    <dbReference type="NCBI Taxonomy" id="6945"/>
    <lineage>
        <taxon>Eukaryota</taxon>
        <taxon>Metazoa</taxon>
        <taxon>Ecdysozoa</taxon>
        <taxon>Arthropoda</taxon>
        <taxon>Chelicerata</taxon>
        <taxon>Arachnida</taxon>
        <taxon>Acari</taxon>
        <taxon>Parasitiformes</taxon>
        <taxon>Ixodida</taxon>
        <taxon>Ixodoidea</taxon>
        <taxon>Ixodidae</taxon>
        <taxon>Ixodinae</taxon>
        <taxon>Ixodes</taxon>
    </lineage>
</organism>
<reference evidence="3" key="2">
    <citation type="submission" date="2020-05" db="UniProtKB">
        <authorList>
            <consortium name="EnsemblMetazoa"/>
        </authorList>
    </citation>
    <scope>IDENTIFICATION</scope>
    <source>
        <strain evidence="3">wikel</strain>
    </source>
</reference>
<dbReference type="VEuPathDB" id="VectorBase:ISCW015422"/>